<evidence type="ECO:0000313" key="3">
    <source>
        <dbReference type="EMBL" id="MFD1320423.1"/>
    </source>
</evidence>
<keyword evidence="4" id="KW-1185">Reference proteome</keyword>
<keyword evidence="2" id="KW-0812">Transmembrane</keyword>
<feature type="region of interest" description="Disordered" evidence="1">
    <location>
        <begin position="1"/>
        <end position="26"/>
    </location>
</feature>
<dbReference type="Gene3D" id="3.40.50.2300">
    <property type="match status" value="1"/>
</dbReference>
<keyword evidence="2" id="KW-1133">Transmembrane helix</keyword>
<evidence type="ECO:0008006" key="5">
    <source>
        <dbReference type="Google" id="ProtNLM"/>
    </source>
</evidence>
<gene>
    <name evidence="3" type="ORF">ACFQ4H_04880</name>
</gene>
<proteinExistence type="predicted"/>
<comment type="caution">
    <text evidence="3">The sequence shown here is derived from an EMBL/GenBank/DDBJ whole genome shotgun (WGS) entry which is preliminary data.</text>
</comment>
<organism evidence="3 4">
    <name type="scientific">Micromonospora sonneratiae</name>
    <dbReference type="NCBI Taxonomy" id="1184706"/>
    <lineage>
        <taxon>Bacteria</taxon>
        <taxon>Bacillati</taxon>
        <taxon>Actinomycetota</taxon>
        <taxon>Actinomycetes</taxon>
        <taxon>Micromonosporales</taxon>
        <taxon>Micromonosporaceae</taxon>
        <taxon>Micromonospora</taxon>
    </lineage>
</organism>
<evidence type="ECO:0000313" key="4">
    <source>
        <dbReference type="Proteomes" id="UP001597260"/>
    </source>
</evidence>
<name>A0ABW3YBF5_9ACTN</name>
<feature type="transmembrane region" description="Helical" evidence="2">
    <location>
        <begin position="36"/>
        <end position="57"/>
    </location>
</feature>
<dbReference type="Proteomes" id="UP001597260">
    <property type="component" value="Unassembled WGS sequence"/>
</dbReference>
<evidence type="ECO:0000256" key="2">
    <source>
        <dbReference type="SAM" id="Phobius"/>
    </source>
</evidence>
<reference evidence="4" key="1">
    <citation type="journal article" date="2019" name="Int. J. Syst. Evol. Microbiol.">
        <title>The Global Catalogue of Microorganisms (GCM) 10K type strain sequencing project: providing services to taxonomists for standard genome sequencing and annotation.</title>
        <authorList>
            <consortium name="The Broad Institute Genomics Platform"/>
            <consortium name="The Broad Institute Genome Sequencing Center for Infectious Disease"/>
            <person name="Wu L."/>
            <person name="Ma J."/>
        </authorList>
    </citation>
    <scope>NUCLEOTIDE SEQUENCE [LARGE SCALE GENOMIC DNA]</scope>
    <source>
        <strain evidence="4">JCM 31037</strain>
    </source>
</reference>
<keyword evidence="2" id="KW-0472">Membrane</keyword>
<accession>A0ABW3YBF5</accession>
<dbReference type="RefSeq" id="WP_377567402.1">
    <property type="nucleotide sequence ID" value="NZ_JBHTMP010000005.1"/>
</dbReference>
<sequence>MLGGGVGRRVRMKRQPRRGATPRGRLSLGQLPGGRWRWWAGGAVLAAVAGVVTWAVWPSPQPEPRARQYRDVTACLLTDERGVTGPEAAAVWAGMQEASLKTRAKVQFLEVDGAQTADNARTYLASLVQSRCNLVLAVGAAPVDAVRENADRFPAARFVTVGGGVPTANVSVVEETAADAVHTRVSRIVTEMMGADAD</sequence>
<feature type="compositionally biased region" description="Basic residues" evidence="1">
    <location>
        <begin position="8"/>
        <end position="17"/>
    </location>
</feature>
<protein>
    <recommendedName>
        <fullName evidence="5">BMP family ABC transporter substrate-binding protein</fullName>
    </recommendedName>
</protein>
<dbReference type="EMBL" id="JBHTMP010000005">
    <property type="protein sequence ID" value="MFD1320423.1"/>
    <property type="molecule type" value="Genomic_DNA"/>
</dbReference>
<evidence type="ECO:0000256" key="1">
    <source>
        <dbReference type="SAM" id="MobiDB-lite"/>
    </source>
</evidence>